<evidence type="ECO:0000313" key="3">
    <source>
        <dbReference type="Proteomes" id="UP000577362"/>
    </source>
</evidence>
<evidence type="ECO:0000256" key="1">
    <source>
        <dbReference type="SAM" id="MobiDB-lite"/>
    </source>
</evidence>
<protein>
    <recommendedName>
        <fullName evidence="4">DUF4255 domain-containing protein</fullName>
    </recommendedName>
</protein>
<evidence type="ECO:0008006" key="4">
    <source>
        <dbReference type="Google" id="ProtNLM"/>
    </source>
</evidence>
<evidence type="ECO:0000313" key="2">
    <source>
        <dbReference type="EMBL" id="MBB4016732.1"/>
    </source>
</evidence>
<keyword evidence="3" id="KW-1185">Reference proteome</keyword>
<gene>
    <name evidence="2" type="ORF">GGR16_001738</name>
</gene>
<accession>A0A840BYD6</accession>
<name>A0A840BYD6_9HYPH</name>
<comment type="caution">
    <text evidence="2">The sequence shown here is derived from an EMBL/GenBank/DDBJ whole genome shotgun (WGS) entry which is preliminary data.</text>
</comment>
<organism evidence="2 3">
    <name type="scientific">Chelatococcus caeni</name>
    <dbReference type="NCBI Taxonomy" id="1348468"/>
    <lineage>
        <taxon>Bacteria</taxon>
        <taxon>Pseudomonadati</taxon>
        <taxon>Pseudomonadota</taxon>
        <taxon>Alphaproteobacteria</taxon>
        <taxon>Hyphomicrobiales</taxon>
        <taxon>Chelatococcaceae</taxon>
        <taxon>Chelatococcus</taxon>
    </lineage>
</organism>
<feature type="region of interest" description="Disordered" evidence="1">
    <location>
        <begin position="173"/>
        <end position="195"/>
    </location>
</feature>
<proteinExistence type="predicted"/>
<dbReference type="Proteomes" id="UP000577362">
    <property type="component" value="Unassembled WGS sequence"/>
</dbReference>
<dbReference type="AlphaFoldDB" id="A0A840BYD6"/>
<reference evidence="2 3" key="1">
    <citation type="submission" date="2020-08" db="EMBL/GenBank/DDBJ databases">
        <title>Genomic Encyclopedia of Type Strains, Phase IV (KMG-IV): sequencing the most valuable type-strain genomes for metagenomic binning, comparative biology and taxonomic classification.</title>
        <authorList>
            <person name="Goeker M."/>
        </authorList>
    </citation>
    <scope>NUCLEOTIDE SEQUENCE [LARGE SCALE GENOMIC DNA]</scope>
    <source>
        <strain evidence="2 3">DSM 103737</strain>
    </source>
</reference>
<dbReference type="RefSeq" id="WP_183316271.1">
    <property type="nucleotide sequence ID" value="NZ_JACIEN010000001.1"/>
</dbReference>
<sequence length="195" mass="20802">MSRVAALLTAVAGKLRAARDEANRPVFTEVRVELDRYDLADLVNDSTRAPTARVCFMRSKPVKREDGGLDLDVSVAIVVVAGRQGRANPELSSADLAALGLLDRCTVELMFDPYVGLGQLQAADIGDQLVAVSEQSNKHAVAIALLEAKWRLLDVHIARPAIQAAIETGRNPWTPDGIAIGDGEPEPPRTAGDGT</sequence>
<dbReference type="EMBL" id="JACIEN010000001">
    <property type="protein sequence ID" value="MBB4016732.1"/>
    <property type="molecule type" value="Genomic_DNA"/>
</dbReference>